<accession>A0A6J4I9M2</accession>
<proteinExistence type="predicted"/>
<sequence length="82" mass="8680">MQWETAVTTRALVDADSNGDRGRPDAGGWRGLKHRRLLGPTACPETRAARGAIRSAVSACARELASGRLARRPAAYHAVLAG</sequence>
<dbReference type="AlphaFoldDB" id="A0A6J4I9M2"/>
<dbReference type="EMBL" id="CADCTL010000128">
    <property type="protein sequence ID" value="CAA9246286.1"/>
    <property type="molecule type" value="Genomic_DNA"/>
</dbReference>
<name>A0A6J4I9M2_9PROT</name>
<gene>
    <name evidence="1" type="ORF">AVDCRST_MAG04-1878</name>
</gene>
<reference evidence="1" key="1">
    <citation type="submission" date="2020-02" db="EMBL/GenBank/DDBJ databases">
        <authorList>
            <person name="Meier V. D."/>
        </authorList>
    </citation>
    <scope>NUCLEOTIDE SEQUENCE</scope>
    <source>
        <strain evidence="1">AVDCRST_MAG04</strain>
    </source>
</reference>
<evidence type="ECO:0000313" key="1">
    <source>
        <dbReference type="EMBL" id="CAA9246286.1"/>
    </source>
</evidence>
<protein>
    <submittedName>
        <fullName evidence="1">Uncharacterized protein</fullName>
    </submittedName>
</protein>
<organism evidence="1">
    <name type="scientific">uncultured Acetobacteraceae bacterium</name>
    <dbReference type="NCBI Taxonomy" id="169975"/>
    <lineage>
        <taxon>Bacteria</taxon>
        <taxon>Pseudomonadati</taxon>
        <taxon>Pseudomonadota</taxon>
        <taxon>Alphaproteobacteria</taxon>
        <taxon>Acetobacterales</taxon>
        <taxon>Acetobacteraceae</taxon>
        <taxon>environmental samples</taxon>
    </lineage>
</organism>